<evidence type="ECO:0000256" key="1">
    <source>
        <dbReference type="SAM" id="Phobius"/>
    </source>
</evidence>
<protein>
    <submittedName>
        <fullName evidence="2">DUF5719 family protein</fullName>
    </submittedName>
</protein>
<keyword evidence="1" id="KW-0812">Transmembrane</keyword>
<name>A0ABT2PG73_9MICO</name>
<accession>A0ABT2PG73</accession>
<keyword evidence="1" id="KW-0472">Membrane</keyword>
<feature type="transmembrane region" description="Helical" evidence="1">
    <location>
        <begin position="12"/>
        <end position="36"/>
    </location>
</feature>
<evidence type="ECO:0000313" key="2">
    <source>
        <dbReference type="EMBL" id="MCT9002813.1"/>
    </source>
</evidence>
<sequence>MTNTHLPRTPRTRVVVGAVVAAVVAVVGIGVLVAPWPGVVREPTPVTAAPPAATSVATCGGPLLAAGRESAAAAAVTDAAAQSVVFGASNGAVPASTTLSPANVNGGAGPIVVRAEPVAGVRTDVAAAGSAQVAESDLRGHAASSCTRAAMESWLVGGSAATGAADLVVLANPGDVAARVTLTVYGAEGAVTPTAGADLRIAAGAQRVIPLAALALGEASPVIQVTAAEAPVRASLQASITRVLTPGGVDQVTATVAPAPELVIPGVEIAQAPGAADASEVPAFLRLLSPSAAATATVTVWGAAGGQVGDAQSVDLTAGVPLELDLTGAPVGNYTVRVSSTAPTTGAVWSTTGFGEGSDFAWFVAADELTAPALVAVAAGPSPSVTLASSAGTDQQVQLIADAGEGAAQEVTVPAGRAVTVSVEANGVYRIVPDGAGLRAAVAYTGPGQLAGYPVPASDVAAASIEVFPR</sequence>
<evidence type="ECO:0000313" key="3">
    <source>
        <dbReference type="Proteomes" id="UP001300496"/>
    </source>
</evidence>
<keyword evidence="3" id="KW-1185">Reference proteome</keyword>
<reference evidence="2 3" key="1">
    <citation type="journal article" date="2024" name="Int. J. Syst. Evol. Microbiol.">
        <title>Microbacterium memoriense sp. nov., a member of the Actinomycetota from marine beach sediment of the north coast of Portugal.</title>
        <authorList>
            <person name="Santos J.D.N.D."/>
            <person name="Klimek D."/>
            <person name="Calusinska M."/>
            <person name="Lobo-da-Cunha A."/>
            <person name="Catita J."/>
            <person name="Goncalves H."/>
            <person name="Gonzalez I."/>
            <person name="Lage O.M."/>
        </authorList>
    </citation>
    <scope>NUCLEOTIDE SEQUENCE [LARGE SCALE GENOMIC DNA]</scope>
    <source>
        <strain evidence="2 3">PMIC_1C1B</strain>
    </source>
</reference>
<proteinExistence type="predicted"/>
<dbReference type="RefSeq" id="WP_261607340.1">
    <property type="nucleotide sequence ID" value="NZ_JAODOR010000011.1"/>
</dbReference>
<gene>
    <name evidence="2" type="ORF">N4R40_10595</name>
</gene>
<comment type="caution">
    <text evidence="2">The sequence shown here is derived from an EMBL/GenBank/DDBJ whole genome shotgun (WGS) entry which is preliminary data.</text>
</comment>
<dbReference type="Pfam" id="PF18986">
    <property type="entry name" value="DUF5719"/>
    <property type="match status" value="1"/>
</dbReference>
<organism evidence="2 3">
    <name type="scientific">Microbacterium memoriense</name>
    <dbReference type="NCBI Taxonomy" id="2978350"/>
    <lineage>
        <taxon>Bacteria</taxon>
        <taxon>Bacillati</taxon>
        <taxon>Actinomycetota</taxon>
        <taxon>Actinomycetes</taxon>
        <taxon>Micrococcales</taxon>
        <taxon>Microbacteriaceae</taxon>
        <taxon>Microbacterium</taxon>
    </lineage>
</organism>
<dbReference type="EMBL" id="JAODOR010000011">
    <property type="protein sequence ID" value="MCT9002813.1"/>
    <property type="molecule type" value="Genomic_DNA"/>
</dbReference>
<keyword evidence="1" id="KW-1133">Transmembrane helix</keyword>
<dbReference type="InterPro" id="IPR043777">
    <property type="entry name" value="DUF5719"/>
</dbReference>
<dbReference type="Proteomes" id="UP001300496">
    <property type="component" value="Unassembled WGS sequence"/>
</dbReference>